<dbReference type="InterPro" id="IPR050984">
    <property type="entry name" value="Gfo/Idh/MocA_domain"/>
</dbReference>
<dbReference type="EMBL" id="FQXU01000005">
    <property type="protein sequence ID" value="SHI07389.1"/>
    <property type="molecule type" value="Genomic_DNA"/>
</dbReference>
<dbReference type="RefSeq" id="WP_073018878.1">
    <property type="nucleotide sequence ID" value="NZ_FQXU01000005.1"/>
</dbReference>
<name>A0A1M5Y643_9CLOT</name>
<dbReference type="InterPro" id="IPR055170">
    <property type="entry name" value="GFO_IDH_MocA-like_dom"/>
</dbReference>
<dbReference type="InterPro" id="IPR000683">
    <property type="entry name" value="Gfo/Idh/MocA-like_OxRdtase_N"/>
</dbReference>
<sequence>MRTIKWGIIGLGGIANKLAQAVTSMSNVELVAVASRSKEKSETFGNRYGVTKDKCYGSYDEIVKDEEVEVIYVAVPHNFHKELSILCLKNGKAVLCEKPVTISEEEIREVIKVAEENKVFFMEAMKTRFLPVHRKTKELIEEGKIGEVRLLQADFGSLVPFDPEGRIYNKDLAGGALLDVGVYNISYSAFIFGNKPKAIDSTLYIGKTGVDENVSVTLTYENGEQAQLYGAVNAPTIREANIIGTKGRICIPRYSSGEKVILMSDGKEEVIDLPFEINGFEYQIEEVSNCIREGKLESEVMSWQDSIEVMKIMDEVARGKRV</sequence>
<feature type="domain" description="GFO/IDH/MocA-like oxidoreductase" evidence="4">
    <location>
        <begin position="133"/>
        <end position="249"/>
    </location>
</feature>
<dbReference type="Pfam" id="PF01408">
    <property type="entry name" value="GFO_IDH_MocA"/>
    <property type="match status" value="1"/>
</dbReference>
<feature type="domain" description="Gfo/Idh/MocA-like oxidoreductase N-terminal" evidence="3">
    <location>
        <begin position="4"/>
        <end position="122"/>
    </location>
</feature>
<dbReference type="Gene3D" id="3.40.50.720">
    <property type="entry name" value="NAD(P)-binding Rossmann-like Domain"/>
    <property type="match status" value="1"/>
</dbReference>
<protein>
    <submittedName>
        <fullName evidence="5">Predicted dehydrogenase</fullName>
    </submittedName>
</protein>
<organism evidence="5 6">
    <name type="scientific">Clostridium intestinale DSM 6191</name>
    <dbReference type="NCBI Taxonomy" id="1121320"/>
    <lineage>
        <taxon>Bacteria</taxon>
        <taxon>Bacillati</taxon>
        <taxon>Bacillota</taxon>
        <taxon>Clostridia</taxon>
        <taxon>Eubacteriales</taxon>
        <taxon>Clostridiaceae</taxon>
        <taxon>Clostridium</taxon>
    </lineage>
</organism>
<dbReference type="AlphaFoldDB" id="A0A1M5Y643"/>
<gene>
    <name evidence="5" type="ORF">SAMN02745941_01876</name>
</gene>
<dbReference type="InterPro" id="IPR036291">
    <property type="entry name" value="NAD(P)-bd_dom_sf"/>
</dbReference>
<dbReference type="Gene3D" id="3.30.360.10">
    <property type="entry name" value="Dihydrodipicolinate Reductase, domain 2"/>
    <property type="match status" value="1"/>
</dbReference>
<evidence type="ECO:0000256" key="2">
    <source>
        <dbReference type="ARBA" id="ARBA00023002"/>
    </source>
</evidence>
<comment type="similarity">
    <text evidence="1">Belongs to the Gfo/Idh/MocA family.</text>
</comment>
<evidence type="ECO:0000259" key="3">
    <source>
        <dbReference type="Pfam" id="PF01408"/>
    </source>
</evidence>
<evidence type="ECO:0000313" key="5">
    <source>
        <dbReference type="EMBL" id="SHI07389.1"/>
    </source>
</evidence>
<evidence type="ECO:0000259" key="4">
    <source>
        <dbReference type="Pfam" id="PF22725"/>
    </source>
</evidence>
<dbReference type="GO" id="GO:0016491">
    <property type="term" value="F:oxidoreductase activity"/>
    <property type="evidence" value="ECO:0007669"/>
    <property type="project" value="UniProtKB-KW"/>
</dbReference>
<dbReference type="SUPFAM" id="SSF55347">
    <property type="entry name" value="Glyceraldehyde-3-phosphate dehydrogenase-like, C-terminal domain"/>
    <property type="match status" value="1"/>
</dbReference>
<reference evidence="5 6" key="1">
    <citation type="submission" date="2016-11" db="EMBL/GenBank/DDBJ databases">
        <authorList>
            <person name="Jaros S."/>
            <person name="Januszkiewicz K."/>
            <person name="Wedrychowicz H."/>
        </authorList>
    </citation>
    <scope>NUCLEOTIDE SEQUENCE [LARGE SCALE GENOMIC DNA]</scope>
    <source>
        <strain evidence="5 6">DSM 6191</strain>
    </source>
</reference>
<proteinExistence type="inferred from homology"/>
<dbReference type="GO" id="GO:0000166">
    <property type="term" value="F:nucleotide binding"/>
    <property type="evidence" value="ECO:0007669"/>
    <property type="project" value="InterPro"/>
</dbReference>
<dbReference type="Proteomes" id="UP000184241">
    <property type="component" value="Unassembled WGS sequence"/>
</dbReference>
<dbReference type="Pfam" id="PF22725">
    <property type="entry name" value="GFO_IDH_MocA_C3"/>
    <property type="match status" value="1"/>
</dbReference>
<evidence type="ECO:0000313" key="6">
    <source>
        <dbReference type="Proteomes" id="UP000184241"/>
    </source>
</evidence>
<dbReference type="PANTHER" id="PTHR22604">
    <property type="entry name" value="OXIDOREDUCTASES"/>
    <property type="match status" value="1"/>
</dbReference>
<accession>A0A1M5Y643</accession>
<dbReference type="SUPFAM" id="SSF51735">
    <property type="entry name" value="NAD(P)-binding Rossmann-fold domains"/>
    <property type="match status" value="1"/>
</dbReference>
<keyword evidence="2" id="KW-0560">Oxidoreductase</keyword>
<evidence type="ECO:0000256" key="1">
    <source>
        <dbReference type="ARBA" id="ARBA00010928"/>
    </source>
</evidence>
<dbReference type="PANTHER" id="PTHR22604:SF105">
    <property type="entry name" value="TRANS-1,2-DIHYDROBENZENE-1,2-DIOL DEHYDROGENASE"/>
    <property type="match status" value="1"/>
</dbReference>